<evidence type="ECO:0000259" key="4">
    <source>
        <dbReference type="Pfam" id="PF12770"/>
    </source>
</evidence>
<feature type="chain" id="PRO_5016265706" description="CHAT domain-containing protein" evidence="3">
    <location>
        <begin position="20"/>
        <end position="904"/>
    </location>
</feature>
<keyword evidence="2" id="KW-1133">Transmembrane helix</keyword>
<dbReference type="SUPFAM" id="SSF48452">
    <property type="entry name" value="TPR-like"/>
    <property type="match status" value="1"/>
</dbReference>
<organism evidence="5 6">
    <name type="scientific">Arcticibacterium luteifluviistationis</name>
    <dbReference type="NCBI Taxonomy" id="1784714"/>
    <lineage>
        <taxon>Bacteria</taxon>
        <taxon>Pseudomonadati</taxon>
        <taxon>Bacteroidota</taxon>
        <taxon>Cytophagia</taxon>
        <taxon>Cytophagales</taxon>
        <taxon>Leadbetterellaceae</taxon>
        <taxon>Arcticibacterium</taxon>
    </lineage>
</organism>
<dbReference type="KEGG" id="als:DJ013_05690"/>
<keyword evidence="3" id="KW-0732">Signal</keyword>
<keyword evidence="6" id="KW-1185">Reference proteome</keyword>
<keyword evidence="2" id="KW-0472">Membrane</keyword>
<name>A0A2Z4G9U2_9BACT</name>
<feature type="signal peptide" evidence="3">
    <location>
        <begin position="1"/>
        <end position="19"/>
    </location>
</feature>
<gene>
    <name evidence="5" type="ORF">DJ013_05690</name>
</gene>
<sequence>MLKTCISFLLLFISLSVSSQPSILSEWTLGNSASRQRNFSQALQHYERSFNLAVNAKNTLWQANVQTDISGAFFGLGKYSDGADACLKGLQILSQARFQPDTIEVKLYSALGANYKNLYRAQDAIEAYTKANALLEQNPKIKDLIPLYIAHHYYNQGIFWYKLCDYPRAKVSFENALEISEEIGLSSVSIKALNTLGSLYLYDGEYEKGVVIVQRALNFISDKKLNDKLRIAQGQFILGALLSANGKKEKAISQFNLVQANKSFLTKTLAGKNIYLLSILEEAKLLHPHKGLSLIHGIKASEIPNSLRARLSLTEGIFLSKLKLFKEAEDKLLSGLQLTNYSNKNTSEVNLTKEPSLSFEFFNCLADNKYLQFSITQDLHDLEKALDFELESVKIGEYLRTNQLTVESRIFFSERYFKRYQNSVKYALELYFFQNDKSSFYRLVDISERSKSYLVKNNNSLNKTKTITNDSLLLKLSAYQEYLSYLKNNKPENLNTIRDYTLKVNQVLQLLHKTTVPKVNLNYDALKANVPPDLLYVNYILLPDKLVMLTHSKNGWNFKQIDIDNKQLRKDISTLINAISKVPEPLEGFENMLAQDRLYEVFIAQLPEDIREFTRISINADKQFLGLSFDTLKDKKSGQLLIEKIAISYSNSLTDIINNPLKRKVGQNWNVFLPFSGNNGKSFKNLKPLPFSWKYARGIKGDFFLENDATKDIFIDKLSYDTSPLLVSTHASSKESEPYLLFNEKGDYNSKLYLSEIPHIPLKTSLMVLSACESNLGNRVNGLGLHSLGVSFRAAGCPTVLGSLWQAEDESTSLIISLFYRNVMKGLTIDKALQKAKLDYLKTDVGKRNDIPFYWANIQVIGSPHTVISQLGRFRIIFVAISSLLILLMLKVLFKKNLKRYFPF</sequence>
<dbReference type="AlphaFoldDB" id="A0A2Z4G9U2"/>
<dbReference type="InterPro" id="IPR024983">
    <property type="entry name" value="CHAT_dom"/>
</dbReference>
<feature type="domain" description="CHAT" evidence="4">
    <location>
        <begin position="597"/>
        <end position="863"/>
    </location>
</feature>
<dbReference type="EMBL" id="CP029480">
    <property type="protein sequence ID" value="AWV97683.1"/>
    <property type="molecule type" value="Genomic_DNA"/>
</dbReference>
<dbReference type="OrthoDB" id="9771112at2"/>
<protein>
    <recommendedName>
        <fullName evidence="4">CHAT domain-containing protein</fullName>
    </recommendedName>
</protein>
<accession>A0A2Z4G9U2</accession>
<evidence type="ECO:0000313" key="6">
    <source>
        <dbReference type="Proteomes" id="UP000249873"/>
    </source>
</evidence>
<feature type="repeat" description="TPR" evidence="1">
    <location>
        <begin position="190"/>
        <end position="223"/>
    </location>
</feature>
<dbReference type="Pfam" id="PF12770">
    <property type="entry name" value="CHAT"/>
    <property type="match status" value="1"/>
</dbReference>
<dbReference type="InterPro" id="IPR019734">
    <property type="entry name" value="TPR_rpt"/>
</dbReference>
<dbReference type="RefSeq" id="WP_111370785.1">
    <property type="nucleotide sequence ID" value="NZ_CP029480.1"/>
</dbReference>
<proteinExistence type="predicted"/>
<dbReference type="PROSITE" id="PS50005">
    <property type="entry name" value="TPR"/>
    <property type="match status" value="3"/>
</dbReference>
<evidence type="ECO:0000256" key="3">
    <source>
        <dbReference type="SAM" id="SignalP"/>
    </source>
</evidence>
<dbReference type="InterPro" id="IPR011990">
    <property type="entry name" value="TPR-like_helical_dom_sf"/>
</dbReference>
<evidence type="ECO:0000256" key="2">
    <source>
        <dbReference type="SAM" id="Phobius"/>
    </source>
</evidence>
<keyword evidence="1" id="KW-0802">TPR repeat</keyword>
<dbReference type="Gene3D" id="1.25.40.10">
    <property type="entry name" value="Tetratricopeptide repeat domain"/>
    <property type="match status" value="2"/>
</dbReference>
<feature type="transmembrane region" description="Helical" evidence="2">
    <location>
        <begin position="874"/>
        <end position="894"/>
    </location>
</feature>
<keyword evidence="2" id="KW-0812">Transmembrane</keyword>
<feature type="repeat" description="TPR" evidence="1">
    <location>
        <begin position="150"/>
        <end position="183"/>
    </location>
</feature>
<evidence type="ECO:0000256" key="1">
    <source>
        <dbReference type="PROSITE-ProRule" id="PRU00339"/>
    </source>
</evidence>
<dbReference type="SMART" id="SM00028">
    <property type="entry name" value="TPR"/>
    <property type="match status" value="5"/>
</dbReference>
<dbReference type="Proteomes" id="UP000249873">
    <property type="component" value="Chromosome"/>
</dbReference>
<feature type="repeat" description="TPR" evidence="1">
    <location>
        <begin position="105"/>
        <end position="138"/>
    </location>
</feature>
<evidence type="ECO:0000313" key="5">
    <source>
        <dbReference type="EMBL" id="AWV97683.1"/>
    </source>
</evidence>
<dbReference type="PANTHER" id="PTHR10098">
    <property type="entry name" value="RAPSYN-RELATED"/>
    <property type="match status" value="1"/>
</dbReference>
<reference evidence="5 6" key="1">
    <citation type="submission" date="2018-05" db="EMBL/GenBank/DDBJ databases">
        <title>Complete genome sequence of Arcticibacterium luteifluviistationis SM1504T, a cytophagaceae bacterium isolated from Arctic surface seawater.</title>
        <authorList>
            <person name="Li Y."/>
            <person name="Qin Q.-L."/>
        </authorList>
    </citation>
    <scope>NUCLEOTIDE SEQUENCE [LARGE SCALE GENOMIC DNA]</scope>
    <source>
        <strain evidence="5 6">SM1504</strain>
    </source>
</reference>